<proteinExistence type="predicted"/>
<keyword evidence="5" id="KW-1185">Reference proteome</keyword>
<keyword evidence="1" id="KW-0285">Flavoprotein</keyword>
<name>A0A841CCE8_9PSEU</name>
<reference evidence="4 5" key="1">
    <citation type="submission" date="2020-08" db="EMBL/GenBank/DDBJ databases">
        <title>Genomic Encyclopedia of Type Strains, Phase III (KMG-III): the genomes of soil and plant-associated and newly described type strains.</title>
        <authorList>
            <person name="Whitman W."/>
        </authorList>
    </citation>
    <scope>NUCLEOTIDE SEQUENCE [LARGE SCALE GENOMIC DNA]</scope>
    <source>
        <strain evidence="4 5">CECT 8640</strain>
    </source>
</reference>
<evidence type="ECO:0000313" key="4">
    <source>
        <dbReference type="EMBL" id="MBB5953848.1"/>
    </source>
</evidence>
<accession>A0A841CCE8</accession>
<dbReference type="GO" id="GO:0018580">
    <property type="term" value="F:nitronate monooxygenase activity"/>
    <property type="evidence" value="ECO:0007669"/>
    <property type="project" value="UniProtKB-EC"/>
</dbReference>
<evidence type="ECO:0000313" key="5">
    <source>
        <dbReference type="Proteomes" id="UP000547510"/>
    </source>
</evidence>
<organism evidence="4 5">
    <name type="scientific">Saccharothrix tamanrassetensis</name>
    <dbReference type="NCBI Taxonomy" id="1051531"/>
    <lineage>
        <taxon>Bacteria</taxon>
        <taxon>Bacillati</taxon>
        <taxon>Actinomycetota</taxon>
        <taxon>Actinomycetes</taxon>
        <taxon>Pseudonocardiales</taxon>
        <taxon>Pseudonocardiaceae</taxon>
        <taxon>Saccharothrix</taxon>
    </lineage>
</organism>
<gene>
    <name evidence="4" type="ORF">FHS29_000418</name>
</gene>
<dbReference type="AlphaFoldDB" id="A0A841CCE8"/>
<dbReference type="RefSeq" id="WP_184687639.1">
    <property type="nucleotide sequence ID" value="NZ_JACHJN010000001.1"/>
</dbReference>
<dbReference type="EMBL" id="JACHJN010000001">
    <property type="protein sequence ID" value="MBB5953848.1"/>
    <property type="molecule type" value="Genomic_DNA"/>
</dbReference>
<protein>
    <submittedName>
        <fullName evidence="4">Nitronate monooxygenase</fullName>
        <ecNumber evidence="4">1.13.12.16</ecNumber>
    </submittedName>
</protein>
<dbReference type="SUPFAM" id="SSF51412">
    <property type="entry name" value="Inosine monophosphate dehydrogenase (IMPDH)"/>
    <property type="match status" value="1"/>
</dbReference>
<comment type="caution">
    <text evidence="4">The sequence shown here is derived from an EMBL/GenBank/DDBJ whole genome shotgun (WGS) entry which is preliminary data.</text>
</comment>
<dbReference type="InterPro" id="IPR013785">
    <property type="entry name" value="Aldolase_TIM"/>
</dbReference>
<sequence length="338" mass="34999">MTGPRPPGDATGQDLPTRSGWERLGVGLPLVQAPIGGACTPALVAAVGDAGALGMLAGSWLPRAALTDQIRAVQRATARPFGVNLVLEWPQHERLATALDHGVPAISTFWGDPAPYRERIQAAGAVHFHTVGSRAEARAAADLGVDVIVAQGWDAGGHVRGTTATLAFVPAVVDLVSPVPVLAAGGIADARGVRAVLALGARGAWVGTRFLLAEEAGTHPDFRRRLVAATAEDTVHTTVFADGWPDAPHRALRNTTLTRWEAAGRPAAGARPGEHDVIAEHRELGPVRRYADVVPLADHVGDVEAMAMYAGQGVGLATTTEPAASIVADLARGFAAPE</sequence>
<dbReference type="EC" id="1.13.12.16" evidence="4"/>
<dbReference type="PANTHER" id="PTHR32332:SF20">
    <property type="entry name" value="2-NITROPROPANE DIOXYGENASE-LIKE PROTEIN"/>
    <property type="match status" value="1"/>
</dbReference>
<dbReference type="Proteomes" id="UP000547510">
    <property type="component" value="Unassembled WGS sequence"/>
</dbReference>
<keyword evidence="2" id="KW-0288">FMN</keyword>
<evidence type="ECO:0000256" key="2">
    <source>
        <dbReference type="ARBA" id="ARBA00022643"/>
    </source>
</evidence>
<evidence type="ECO:0000256" key="3">
    <source>
        <dbReference type="ARBA" id="ARBA00023002"/>
    </source>
</evidence>
<keyword evidence="3 4" id="KW-0560">Oxidoreductase</keyword>
<dbReference type="Pfam" id="PF03060">
    <property type="entry name" value="NMO"/>
    <property type="match status" value="2"/>
</dbReference>
<dbReference type="CDD" id="cd04730">
    <property type="entry name" value="NPD_like"/>
    <property type="match status" value="1"/>
</dbReference>
<dbReference type="InterPro" id="IPR004136">
    <property type="entry name" value="NMO"/>
</dbReference>
<keyword evidence="4" id="KW-0503">Monooxygenase</keyword>
<dbReference type="Gene3D" id="3.20.20.70">
    <property type="entry name" value="Aldolase class I"/>
    <property type="match status" value="1"/>
</dbReference>
<evidence type="ECO:0000256" key="1">
    <source>
        <dbReference type="ARBA" id="ARBA00022630"/>
    </source>
</evidence>
<dbReference type="PANTHER" id="PTHR32332">
    <property type="entry name" value="2-NITROPROPANE DIOXYGENASE"/>
    <property type="match status" value="1"/>
</dbReference>